<evidence type="ECO:0000256" key="1">
    <source>
        <dbReference type="ARBA" id="ARBA00000274"/>
    </source>
</evidence>
<dbReference type="InterPro" id="IPR005269">
    <property type="entry name" value="LOG"/>
</dbReference>
<dbReference type="EC" id="3.2.2.n1" evidence="3"/>
<dbReference type="EMBL" id="BMCT01000005">
    <property type="protein sequence ID" value="GGF72753.1"/>
    <property type="molecule type" value="Genomic_DNA"/>
</dbReference>
<keyword evidence="5" id="KW-1185">Reference proteome</keyword>
<comment type="caution">
    <text evidence="4">The sequence shown here is derived from an EMBL/GenBank/DDBJ whole genome shotgun (WGS) entry which is preliminary data.</text>
</comment>
<sequence length="212" mass="22950">MQILRNTESMATIRNVCVYCGASHGSDPRFTSEARALGLSLAQSGVGLVYGGGGIGLMGEVATAVALNGGHVTGIIPEFLISRERAFAHDAELIVTQDMHERKRLMFERADAFVALPGGVGTLEELVEQLTWAQLGRHSKPILVLNTDGFWDPFLKLLDHMRDTRFVRETNPVNLLMARDASEVLPLLRAAVAPLSDEALDTPGDAEAVARM</sequence>
<evidence type="ECO:0000313" key="4">
    <source>
        <dbReference type="EMBL" id="GGF72753.1"/>
    </source>
</evidence>
<dbReference type="GO" id="GO:0005829">
    <property type="term" value="C:cytosol"/>
    <property type="evidence" value="ECO:0007669"/>
    <property type="project" value="TreeGrafter"/>
</dbReference>
<dbReference type="PANTHER" id="PTHR31223">
    <property type="entry name" value="LOG FAMILY PROTEIN YJL055W"/>
    <property type="match status" value="1"/>
</dbReference>
<dbReference type="SUPFAM" id="SSF102405">
    <property type="entry name" value="MCP/YpsA-like"/>
    <property type="match status" value="1"/>
</dbReference>
<accession>A0A917C6L4</accession>
<name>A0A917C6L4_9HYPH</name>
<keyword evidence="3" id="KW-0203">Cytokinin biosynthesis</keyword>
<dbReference type="AlphaFoldDB" id="A0A917C6L4"/>
<gene>
    <name evidence="4" type="ORF">GCM10007301_35730</name>
</gene>
<comment type="similarity">
    <text evidence="2 3">Belongs to the LOG family.</text>
</comment>
<evidence type="ECO:0000256" key="3">
    <source>
        <dbReference type="RuleBase" id="RU363015"/>
    </source>
</evidence>
<reference evidence="4" key="1">
    <citation type="journal article" date="2014" name="Int. J. Syst. Evol. Microbiol.">
        <title>Complete genome sequence of Corynebacterium casei LMG S-19264T (=DSM 44701T), isolated from a smear-ripened cheese.</title>
        <authorList>
            <consortium name="US DOE Joint Genome Institute (JGI-PGF)"/>
            <person name="Walter F."/>
            <person name="Albersmeier A."/>
            <person name="Kalinowski J."/>
            <person name="Ruckert C."/>
        </authorList>
    </citation>
    <scope>NUCLEOTIDE SEQUENCE</scope>
    <source>
        <strain evidence="4">CCM 7897</strain>
    </source>
</reference>
<dbReference type="NCBIfam" id="TIGR00730">
    <property type="entry name" value="Rossman fold protein, TIGR00730 family"/>
    <property type="match status" value="1"/>
</dbReference>
<comment type="catalytic activity">
    <reaction evidence="1">
        <text>AMP + H2O = D-ribose 5-phosphate + adenine</text>
        <dbReference type="Rhea" id="RHEA:20129"/>
        <dbReference type="ChEBI" id="CHEBI:15377"/>
        <dbReference type="ChEBI" id="CHEBI:16708"/>
        <dbReference type="ChEBI" id="CHEBI:78346"/>
        <dbReference type="ChEBI" id="CHEBI:456215"/>
        <dbReference type="EC" id="3.2.2.4"/>
    </reaction>
</comment>
<dbReference type="Gene3D" id="3.40.50.450">
    <property type="match status" value="1"/>
</dbReference>
<dbReference type="InterPro" id="IPR031100">
    <property type="entry name" value="LOG_fam"/>
</dbReference>
<evidence type="ECO:0000313" key="5">
    <source>
        <dbReference type="Proteomes" id="UP000606044"/>
    </source>
</evidence>
<keyword evidence="3" id="KW-0378">Hydrolase</keyword>
<dbReference type="GO" id="GO:0009691">
    <property type="term" value="P:cytokinin biosynthetic process"/>
    <property type="evidence" value="ECO:0007669"/>
    <property type="project" value="UniProtKB-UniRule"/>
</dbReference>
<dbReference type="Pfam" id="PF03641">
    <property type="entry name" value="Lysine_decarbox"/>
    <property type="match status" value="1"/>
</dbReference>
<protein>
    <recommendedName>
        <fullName evidence="3">Cytokinin riboside 5'-monophosphate phosphoribohydrolase</fullName>
        <ecNumber evidence="3">3.2.2.n1</ecNumber>
    </recommendedName>
</protein>
<reference evidence="4" key="2">
    <citation type="submission" date="2020-09" db="EMBL/GenBank/DDBJ databases">
        <authorList>
            <person name="Sun Q."/>
            <person name="Sedlacek I."/>
        </authorList>
    </citation>
    <scope>NUCLEOTIDE SEQUENCE</scope>
    <source>
        <strain evidence="4">CCM 7897</strain>
    </source>
</reference>
<proteinExistence type="inferred from homology"/>
<organism evidence="4 5">
    <name type="scientific">Azorhizobium oxalatiphilum</name>
    <dbReference type="NCBI Taxonomy" id="980631"/>
    <lineage>
        <taxon>Bacteria</taxon>
        <taxon>Pseudomonadati</taxon>
        <taxon>Pseudomonadota</taxon>
        <taxon>Alphaproteobacteria</taxon>
        <taxon>Hyphomicrobiales</taxon>
        <taxon>Xanthobacteraceae</taxon>
        <taxon>Azorhizobium</taxon>
    </lineage>
</organism>
<evidence type="ECO:0000256" key="2">
    <source>
        <dbReference type="ARBA" id="ARBA00006763"/>
    </source>
</evidence>
<dbReference type="GO" id="GO:0008714">
    <property type="term" value="F:AMP nucleosidase activity"/>
    <property type="evidence" value="ECO:0007669"/>
    <property type="project" value="UniProtKB-EC"/>
</dbReference>
<dbReference type="PANTHER" id="PTHR31223:SF70">
    <property type="entry name" value="LOG FAMILY PROTEIN YJL055W"/>
    <property type="match status" value="1"/>
</dbReference>
<dbReference type="Proteomes" id="UP000606044">
    <property type="component" value="Unassembled WGS sequence"/>
</dbReference>